<evidence type="ECO:0000256" key="18">
    <source>
        <dbReference type="ARBA" id="ARBA00037982"/>
    </source>
</evidence>
<dbReference type="GO" id="GO:0005524">
    <property type="term" value="F:ATP binding"/>
    <property type="evidence" value="ECO:0007669"/>
    <property type="project" value="UniProtKB-UniRule"/>
</dbReference>
<comment type="subcellular location">
    <subcellularLocation>
        <location evidence="1">Endoplasmic reticulum membrane</location>
        <topology evidence="1">Single-pass type I membrane protein</topology>
    </subcellularLocation>
</comment>
<feature type="binding site" evidence="20">
    <location>
        <position position="490"/>
    </location>
    <ligand>
        <name>ATP</name>
        <dbReference type="ChEBI" id="CHEBI:30616"/>
    </ligand>
</feature>
<dbReference type="PANTHER" id="PTHR11042">
    <property type="entry name" value="EUKARYOTIC TRANSLATION INITIATION FACTOR 2-ALPHA KINASE EIF2-ALPHA KINASE -RELATED"/>
    <property type="match status" value="1"/>
</dbReference>
<evidence type="ECO:0000256" key="2">
    <source>
        <dbReference type="ARBA" id="ARBA00012513"/>
    </source>
</evidence>
<evidence type="ECO:0000256" key="9">
    <source>
        <dbReference type="ARBA" id="ARBA00022777"/>
    </source>
</evidence>
<dbReference type="InterPro" id="IPR011009">
    <property type="entry name" value="Kinase-like_dom_sf"/>
</dbReference>
<reference evidence="24" key="2">
    <citation type="submission" date="2022-10" db="EMBL/GenBank/DDBJ databases">
        <authorList>
            <consortium name="ENA_rothamsted_submissions"/>
            <consortium name="culmorum"/>
            <person name="King R."/>
        </authorList>
    </citation>
    <scope>NUCLEOTIDE SEQUENCE</scope>
</reference>
<evidence type="ECO:0000256" key="12">
    <source>
        <dbReference type="ARBA" id="ARBA00022845"/>
    </source>
</evidence>
<dbReference type="PROSITE" id="PS00107">
    <property type="entry name" value="PROTEIN_KINASE_ATP"/>
    <property type="match status" value="1"/>
</dbReference>
<dbReference type="AlphaFoldDB" id="A0A9P0GR30"/>
<dbReference type="Proteomes" id="UP001153737">
    <property type="component" value="Chromosome 14"/>
</dbReference>
<dbReference type="EC" id="2.7.11.1" evidence="2"/>
<dbReference type="GO" id="GO:0004694">
    <property type="term" value="F:eukaryotic translation initiation factor 2alpha kinase activity"/>
    <property type="evidence" value="ECO:0007669"/>
    <property type="project" value="TreeGrafter"/>
</dbReference>
<evidence type="ECO:0000256" key="4">
    <source>
        <dbReference type="ARBA" id="ARBA00022553"/>
    </source>
</evidence>
<evidence type="ECO:0000256" key="5">
    <source>
        <dbReference type="ARBA" id="ARBA00022679"/>
    </source>
</evidence>
<dbReference type="InterPro" id="IPR000719">
    <property type="entry name" value="Prot_kinase_dom"/>
</dbReference>
<evidence type="ECO:0000256" key="15">
    <source>
        <dbReference type="ARBA" id="ARBA00023136"/>
    </source>
</evidence>
<dbReference type="InterPro" id="IPR011047">
    <property type="entry name" value="Quinoprotein_ADH-like_sf"/>
</dbReference>
<keyword evidence="14" id="KW-0346">Stress response</keyword>
<evidence type="ECO:0000256" key="13">
    <source>
        <dbReference type="ARBA" id="ARBA00022989"/>
    </source>
</evidence>
<dbReference type="InterPro" id="IPR015943">
    <property type="entry name" value="WD40/YVTN_repeat-like_dom_sf"/>
</dbReference>
<dbReference type="InterPro" id="IPR050339">
    <property type="entry name" value="CC_SR_Kinase"/>
</dbReference>
<keyword evidence="15" id="KW-0472">Membrane</keyword>
<evidence type="ECO:0000256" key="10">
    <source>
        <dbReference type="ARBA" id="ARBA00022824"/>
    </source>
</evidence>
<evidence type="ECO:0000256" key="8">
    <source>
        <dbReference type="ARBA" id="ARBA00022741"/>
    </source>
</evidence>
<keyword evidence="16" id="KW-0325">Glycoprotein</keyword>
<evidence type="ECO:0000313" key="24">
    <source>
        <dbReference type="EMBL" id="CAH1153719.1"/>
    </source>
</evidence>
<dbReference type="SMART" id="SM00564">
    <property type="entry name" value="PQQ"/>
    <property type="match status" value="2"/>
</dbReference>
<evidence type="ECO:0000256" key="21">
    <source>
        <dbReference type="SAM" id="MobiDB-lite"/>
    </source>
</evidence>
<dbReference type="Gene3D" id="1.10.510.10">
    <property type="entry name" value="Transferase(Phosphotransferase) domain 1"/>
    <property type="match status" value="1"/>
</dbReference>
<feature type="region of interest" description="Disordered" evidence="21">
    <location>
        <begin position="610"/>
        <end position="646"/>
    </location>
</feature>
<dbReference type="SMART" id="SM00220">
    <property type="entry name" value="S_TKc"/>
    <property type="match status" value="1"/>
</dbReference>
<dbReference type="Gene3D" id="3.30.200.20">
    <property type="entry name" value="Phosphorylase Kinase, domain 1"/>
    <property type="match status" value="1"/>
</dbReference>
<dbReference type="GO" id="GO:0005634">
    <property type="term" value="C:nucleus"/>
    <property type="evidence" value="ECO:0007669"/>
    <property type="project" value="TreeGrafter"/>
</dbReference>
<dbReference type="InterPro" id="IPR018391">
    <property type="entry name" value="PQQ_b-propeller_rpt"/>
</dbReference>
<keyword evidence="10" id="KW-0256">Endoplasmic reticulum</keyword>
<evidence type="ECO:0000256" key="22">
    <source>
        <dbReference type="SAM" id="SignalP"/>
    </source>
</evidence>
<comment type="similarity">
    <text evidence="18">Belongs to the protein kinase superfamily. Ser/Thr protein kinase family. GCN2 subfamily.</text>
</comment>
<dbReference type="GO" id="GO:0006986">
    <property type="term" value="P:response to unfolded protein"/>
    <property type="evidence" value="ECO:0007669"/>
    <property type="project" value="UniProtKB-KW"/>
</dbReference>
<dbReference type="InterPro" id="IPR017441">
    <property type="entry name" value="Protein_kinase_ATP_BS"/>
</dbReference>
<feature type="signal peptide" evidence="22">
    <location>
        <begin position="1"/>
        <end position="18"/>
    </location>
</feature>
<proteinExistence type="inferred from homology"/>
<dbReference type="GO" id="GO:0034976">
    <property type="term" value="P:response to endoplasmic reticulum stress"/>
    <property type="evidence" value="ECO:0007669"/>
    <property type="project" value="UniProtKB-ARBA"/>
</dbReference>
<dbReference type="Gene3D" id="2.130.10.10">
    <property type="entry name" value="YVTN repeat-like/Quinoprotein amine dehydrogenase"/>
    <property type="match status" value="1"/>
</dbReference>
<dbReference type="FunFam" id="1.10.510.10:FF:000251">
    <property type="entry name" value="eukaryotic translation initiation factor 2-alpha kinase 3"/>
    <property type="match status" value="1"/>
</dbReference>
<keyword evidence="6" id="KW-0812">Transmembrane</keyword>
<evidence type="ECO:0000256" key="6">
    <source>
        <dbReference type="ARBA" id="ARBA00022692"/>
    </source>
</evidence>
<evidence type="ECO:0000256" key="7">
    <source>
        <dbReference type="ARBA" id="ARBA00022729"/>
    </source>
</evidence>
<keyword evidence="3" id="KW-0723">Serine/threonine-protein kinase</keyword>
<keyword evidence="25" id="KW-1185">Reference proteome</keyword>
<dbReference type="GO" id="GO:0005789">
    <property type="term" value="C:endoplasmic reticulum membrane"/>
    <property type="evidence" value="ECO:0007669"/>
    <property type="project" value="UniProtKB-SubCell"/>
</dbReference>
<evidence type="ECO:0000256" key="14">
    <source>
        <dbReference type="ARBA" id="ARBA00023016"/>
    </source>
</evidence>
<evidence type="ECO:0000256" key="16">
    <source>
        <dbReference type="ARBA" id="ARBA00023180"/>
    </source>
</evidence>
<evidence type="ECO:0000259" key="23">
    <source>
        <dbReference type="SMART" id="SM00220"/>
    </source>
</evidence>
<evidence type="ECO:0000313" key="25">
    <source>
        <dbReference type="Proteomes" id="UP001153737"/>
    </source>
</evidence>
<dbReference type="InterPro" id="IPR008271">
    <property type="entry name" value="Ser/Thr_kinase_AS"/>
</dbReference>
<accession>A0A9P0GR30</accession>
<sequence length="892" mass="102707">MWLFLITAVFLHGFIVNSIDIPSLPYCPDEREPGLAIVSTLDGKVSVLNSTGSLVWVTDTGPGPLLMSNIHKLELTNIGEWVRIIPSLSGTLYKFDGVTVDPIPITVEKLLKASFRYSDDLVIAGGIEIRTYGVGFHSGTLIYECTSLKCSNRDEGEVVDDVLLIERSTHTIRAVEPRTGHERWNFSVGLHNIKLPKISCINPYMQSYDWNLTAVLPEGKLRASIRHENMEDSWTHIFPSPIVRVWKWNGKNISEIDLFAVENVPGVVSSGLSWPSIYIGMHNKQLYIHESAYYKRNGLRGITGSEVEVTESTSIAKIPWKPIPASTETTEDDSTALSVLNASEYVNGLGFYLYTESDQNQQDPLLCASNHSTVNEPDNWTTYETDPPTGIYILFWWWREVALMLITVIIFRVLFQVYHQQRHKREIILIEKAVEAARQFTERRISEKEGEMFVSRYTNDFDTLRCLGKGGFGVVFEVKQKIDECYYAIKRITLPNETKSRERVMREVKALAKLEHKNIVRYFCSWVEHPPLGWQQEYDGKWIGDKQFENRDISFSSTTNEKMKQRSKSVSIGVDFPTPSTPIRFAEKVPDMFDDGVDNKNVDDDSYIVFENPTDSDSENTRNTPTERIDSTGRGTFDGPSDHLKKKIDWKRPGRKHHSWDLTQNDCVKALDRNNPPIFLYIQMQLCQKESLKDWLAHNLDREFKVILQIFSQILEAVEYVHLRGLIHRDLKPSNIFFSLEGQIKVGDFGLVKDMEDAFDMEQMKKGSSSSYRGHTVEVGTHLYMSPEQFKSRIYDYKVDIYSLGLIFFEMLVPFSTEMERIKMLTNVKYNIFPDNFDECYPNEYNLLKHMLCDDPRKRLTTIGIKARPPFNNKDSGYSEECHYRLNDLHKS</sequence>
<dbReference type="OrthoDB" id="341578at2759"/>
<feature type="domain" description="Protein kinase" evidence="23">
    <location>
        <begin position="461"/>
        <end position="871"/>
    </location>
</feature>
<evidence type="ECO:0000256" key="11">
    <source>
        <dbReference type="ARBA" id="ARBA00022840"/>
    </source>
</evidence>
<evidence type="ECO:0000256" key="3">
    <source>
        <dbReference type="ARBA" id="ARBA00022527"/>
    </source>
</evidence>
<keyword evidence="8 20" id="KW-0547">Nucleotide-binding</keyword>
<evidence type="ECO:0000256" key="1">
    <source>
        <dbReference type="ARBA" id="ARBA00004115"/>
    </source>
</evidence>
<keyword evidence="17" id="KW-0834">Unfolded protein response</keyword>
<dbReference type="FunFam" id="3.30.200.20:FF:000193">
    <property type="entry name" value="Eukaryotic translation initiation factor 2-alpha kinase 3"/>
    <property type="match status" value="1"/>
</dbReference>
<keyword evidence="11 20" id="KW-0067">ATP-binding</keyword>
<evidence type="ECO:0000256" key="19">
    <source>
        <dbReference type="ARBA" id="ARBA00041500"/>
    </source>
</evidence>
<evidence type="ECO:0000256" key="17">
    <source>
        <dbReference type="ARBA" id="ARBA00023230"/>
    </source>
</evidence>
<keyword evidence="13" id="KW-1133">Transmembrane helix</keyword>
<protein>
    <recommendedName>
        <fullName evidence="2">non-specific serine/threonine protein kinase</fullName>
        <ecNumber evidence="2">2.7.11.1</ecNumber>
    </recommendedName>
    <alternativeName>
        <fullName evidence="19">PRKR-like endoplasmic reticulum kinase</fullName>
    </alternativeName>
</protein>
<name>A0A9P0GR30_PHACE</name>
<keyword evidence="4" id="KW-0597">Phosphoprotein</keyword>
<dbReference type="PROSITE" id="PS00108">
    <property type="entry name" value="PROTEIN_KINASE_ST"/>
    <property type="match status" value="1"/>
</dbReference>
<feature type="chain" id="PRO_5040394171" description="non-specific serine/threonine protein kinase" evidence="22">
    <location>
        <begin position="19"/>
        <end position="892"/>
    </location>
</feature>
<dbReference type="SUPFAM" id="SSF56112">
    <property type="entry name" value="Protein kinase-like (PK-like)"/>
    <property type="match status" value="1"/>
</dbReference>
<evidence type="ECO:0000256" key="20">
    <source>
        <dbReference type="PROSITE-ProRule" id="PRU10141"/>
    </source>
</evidence>
<dbReference type="SUPFAM" id="SSF50998">
    <property type="entry name" value="Quinoprotein alcohol dehydrogenase-like"/>
    <property type="match status" value="1"/>
</dbReference>
<dbReference type="Pfam" id="PF00069">
    <property type="entry name" value="Pkinase"/>
    <property type="match status" value="2"/>
</dbReference>
<gene>
    <name evidence="24" type="ORF">PHAECO_LOCUS4439</name>
</gene>
<dbReference type="EMBL" id="OU896720">
    <property type="protein sequence ID" value="CAH1153719.1"/>
    <property type="molecule type" value="Genomic_DNA"/>
</dbReference>
<keyword evidence="7 22" id="KW-0732">Signal</keyword>
<reference evidence="24" key="1">
    <citation type="submission" date="2022-01" db="EMBL/GenBank/DDBJ databases">
        <authorList>
            <person name="King R."/>
        </authorList>
    </citation>
    <scope>NUCLEOTIDE SEQUENCE</scope>
</reference>
<dbReference type="PANTHER" id="PTHR11042:SF91">
    <property type="entry name" value="EUKARYOTIC TRANSLATION INITIATION FACTOR 2-ALPHA KINASE"/>
    <property type="match status" value="1"/>
</dbReference>
<keyword evidence="5" id="KW-0808">Transferase</keyword>
<keyword evidence="12" id="KW-0810">Translation regulation</keyword>
<keyword evidence="9" id="KW-0418">Kinase</keyword>
<organism evidence="24 25">
    <name type="scientific">Phaedon cochleariae</name>
    <name type="common">Mustard beetle</name>
    <dbReference type="NCBI Taxonomy" id="80249"/>
    <lineage>
        <taxon>Eukaryota</taxon>
        <taxon>Metazoa</taxon>
        <taxon>Ecdysozoa</taxon>
        <taxon>Arthropoda</taxon>
        <taxon>Hexapoda</taxon>
        <taxon>Insecta</taxon>
        <taxon>Pterygota</taxon>
        <taxon>Neoptera</taxon>
        <taxon>Endopterygota</taxon>
        <taxon>Coleoptera</taxon>
        <taxon>Polyphaga</taxon>
        <taxon>Cucujiformia</taxon>
        <taxon>Chrysomeloidea</taxon>
        <taxon>Chrysomelidae</taxon>
        <taxon>Chrysomelinae</taxon>
        <taxon>Chrysomelini</taxon>
        <taxon>Phaedon</taxon>
    </lineage>
</organism>